<dbReference type="Proteomes" id="UP000010808">
    <property type="component" value="Chromosome"/>
</dbReference>
<feature type="domain" description="EAL" evidence="10">
    <location>
        <begin position="699"/>
        <end position="953"/>
    </location>
</feature>
<dbReference type="PATRIC" id="fig|1121451.3.peg.2973"/>
<feature type="domain" description="GGDEF" evidence="12">
    <location>
        <begin position="557"/>
        <end position="690"/>
    </location>
</feature>
<evidence type="ECO:0000259" key="8">
    <source>
        <dbReference type="PROSITE" id="PS50112"/>
    </source>
</evidence>
<dbReference type="FunFam" id="3.20.20.450:FF:000001">
    <property type="entry name" value="Cyclic di-GMP phosphodiesterase yahA"/>
    <property type="match status" value="1"/>
</dbReference>
<dbReference type="PROSITE" id="PS50885">
    <property type="entry name" value="HAMP"/>
    <property type="match status" value="1"/>
</dbReference>
<dbReference type="InterPro" id="IPR052155">
    <property type="entry name" value="Biofilm_reg_signaling"/>
</dbReference>
<evidence type="ECO:0000256" key="3">
    <source>
        <dbReference type="ARBA" id="ARBA00022692"/>
    </source>
</evidence>
<dbReference type="InterPro" id="IPR029787">
    <property type="entry name" value="Nucleotide_cyclase"/>
</dbReference>
<dbReference type="NCBIfam" id="TIGR00254">
    <property type="entry name" value="GGDEF"/>
    <property type="match status" value="1"/>
</dbReference>
<protein>
    <submittedName>
        <fullName evidence="13">Diguanylate cyclase</fullName>
    </submittedName>
</protein>
<dbReference type="Gene3D" id="3.20.20.450">
    <property type="entry name" value="EAL domain"/>
    <property type="match status" value="1"/>
</dbReference>
<evidence type="ECO:0000259" key="12">
    <source>
        <dbReference type="PROSITE" id="PS50887"/>
    </source>
</evidence>
<dbReference type="Pfam" id="PF00990">
    <property type="entry name" value="GGDEF"/>
    <property type="match status" value="1"/>
</dbReference>
<dbReference type="SMART" id="SM00091">
    <property type="entry name" value="PAS"/>
    <property type="match status" value="1"/>
</dbReference>
<comment type="catalytic activity">
    <reaction evidence="6">
        <text>3',3'-c-di-GMP + H2O = 5'-phosphoguanylyl(3'-&gt;5')guanosine + H(+)</text>
        <dbReference type="Rhea" id="RHEA:24902"/>
        <dbReference type="ChEBI" id="CHEBI:15377"/>
        <dbReference type="ChEBI" id="CHEBI:15378"/>
        <dbReference type="ChEBI" id="CHEBI:58754"/>
        <dbReference type="ChEBI" id="CHEBI:58805"/>
        <dbReference type="EC" id="3.1.4.52"/>
    </reaction>
    <physiologicalReaction direction="left-to-right" evidence="6">
        <dbReference type="Rhea" id="RHEA:24903"/>
    </physiologicalReaction>
</comment>
<dbReference type="CDD" id="cd12912">
    <property type="entry name" value="PDC2_MCP_like"/>
    <property type="match status" value="2"/>
</dbReference>
<dbReference type="NCBIfam" id="TIGR00229">
    <property type="entry name" value="sensory_box"/>
    <property type="match status" value="1"/>
</dbReference>
<dbReference type="GO" id="GO:0007165">
    <property type="term" value="P:signal transduction"/>
    <property type="evidence" value="ECO:0007669"/>
    <property type="project" value="InterPro"/>
</dbReference>
<gene>
    <name evidence="13" type="ORF">DESAM_22762</name>
</gene>
<comment type="subcellular location">
    <subcellularLocation>
        <location evidence="1">Cell membrane</location>
        <topology evidence="1">Multi-pass membrane protein</topology>
    </subcellularLocation>
</comment>
<dbReference type="SMART" id="SM00304">
    <property type="entry name" value="HAMP"/>
    <property type="match status" value="1"/>
</dbReference>
<dbReference type="SUPFAM" id="SSF55785">
    <property type="entry name" value="PYP-like sensor domain (PAS domain)"/>
    <property type="match status" value="1"/>
</dbReference>
<dbReference type="InterPro" id="IPR001610">
    <property type="entry name" value="PAC"/>
</dbReference>
<feature type="domain" description="PAC" evidence="9">
    <location>
        <begin position="473"/>
        <end position="525"/>
    </location>
</feature>
<keyword evidence="3 7" id="KW-0812">Transmembrane</keyword>
<dbReference type="AlphaFoldDB" id="L0RE45"/>
<dbReference type="PANTHER" id="PTHR44757:SF2">
    <property type="entry name" value="BIOFILM ARCHITECTURE MAINTENANCE PROTEIN MBAA"/>
    <property type="match status" value="1"/>
</dbReference>
<dbReference type="Gene3D" id="3.30.70.270">
    <property type="match status" value="1"/>
</dbReference>
<dbReference type="FunFam" id="3.30.70.270:FF:000001">
    <property type="entry name" value="Diguanylate cyclase domain protein"/>
    <property type="match status" value="1"/>
</dbReference>
<accession>L0RE45</accession>
<dbReference type="Pfam" id="PF00672">
    <property type="entry name" value="HAMP"/>
    <property type="match status" value="1"/>
</dbReference>
<feature type="transmembrane region" description="Helical" evidence="7">
    <location>
        <begin position="16"/>
        <end position="39"/>
    </location>
</feature>
<proteinExistence type="predicted"/>
<dbReference type="Pfam" id="PF13426">
    <property type="entry name" value="PAS_9"/>
    <property type="match status" value="1"/>
</dbReference>
<dbReference type="Gene3D" id="3.30.450.20">
    <property type="entry name" value="PAS domain"/>
    <property type="match status" value="3"/>
</dbReference>
<dbReference type="InterPro" id="IPR004010">
    <property type="entry name" value="Double_Cache_2"/>
</dbReference>
<dbReference type="Gene3D" id="6.10.340.10">
    <property type="match status" value="1"/>
</dbReference>
<dbReference type="InterPro" id="IPR035965">
    <property type="entry name" value="PAS-like_dom_sf"/>
</dbReference>
<dbReference type="CDD" id="cd01948">
    <property type="entry name" value="EAL"/>
    <property type="match status" value="1"/>
</dbReference>
<evidence type="ECO:0000256" key="1">
    <source>
        <dbReference type="ARBA" id="ARBA00004651"/>
    </source>
</evidence>
<evidence type="ECO:0000256" key="7">
    <source>
        <dbReference type="SAM" id="Phobius"/>
    </source>
</evidence>
<name>L0RE45_9BACT</name>
<dbReference type="SMART" id="SM00052">
    <property type="entry name" value="EAL"/>
    <property type="match status" value="1"/>
</dbReference>
<dbReference type="InterPro" id="IPR000700">
    <property type="entry name" value="PAS-assoc_C"/>
</dbReference>
<dbReference type="OrthoDB" id="7673416at2"/>
<dbReference type="STRING" id="1121451.DESAM_22762"/>
<feature type="domain" description="PAS" evidence="8">
    <location>
        <begin position="400"/>
        <end position="446"/>
    </location>
</feature>
<dbReference type="CDD" id="cd00130">
    <property type="entry name" value="PAS"/>
    <property type="match status" value="1"/>
</dbReference>
<dbReference type="SUPFAM" id="SSF158472">
    <property type="entry name" value="HAMP domain-like"/>
    <property type="match status" value="1"/>
</dbReference>
<dbReference type="Pfam" id="PF08269">
    <property type="entry name" value="dCache_2"/>
    <property type="match status" value="1"/>
</dbReference>
<dbReference type="PROSITE" id="PS50883">
    <property type="entry name" value="EAL"/>
    <property type="match status" value="1"/>
</dbReference>
<keyword evidence="2" id="KW-1003">Cell membrane</keyword>
<evidence type="ECO:0000313" key="14">
    <source>
        <dbReference type="Proteomes" id="UP000010808"/>
    </source>
</evidence>
<dbReference type="InterPro" id="IPR035919">
    <property type="entry name" value="EAL_sf"/>
</dbReference>
<dbReference type="SUPFAM" id="SSF55073">
    <property type="entry name" value="Nucleotide cyclase"/>
    <property type="match status" value="1"/>
</dbReference>
<dbReference type="PANTHER" id="PTHR44757">
    <property type="entry name" value="DIGUANYLATE CYCLASE DGCP"/>
    <property type="match status" value="1"/>
</dbReference>
<dbReference type="InterPro" id="IPR001633">
    <property type="entry name" value="EAL_dom"/>
</dbReference>
<dbReference type="Pfam" id="PF00563">
    <property type="entry name" value="EAL"/>
    <property type="match status" value="1"/>
</dbReference>
<evidence type="ECO:0000259" key="10">
    <source>
        <dbReference type="PROSITE" id="PS50883"/>
    </source>
</evidence>
<dbReference type="SMART" id="SM00267">
    <property type="entry name" value="GGDEF"/>
    <property type="match status" value="1"/>
</dbReference>
<dbReference type="GO" id="GO:0005886">
    <property type="term" value="C:plasma membrane"/>
    <property type="evidence" value="ECO:0007669"/>
    <property type="project" value="UniProtKB-SubCell"/>
</dbReference>
<dbReference type="PROSITE" id="PS50113">
    <property type="entry name" value="PAC"/>
    <property type="match status" value="1"/>
</dbReference>
<dbReference type="eggNOG" id="COG5001">
    <property type="taxonomic scope" value="Bacteria"/>
</dbReference>
<evidence type="ECO:0000256" key="6">
    <source>
        <dbReference type="ARBA" id="ARBA00051114"/>
    </source>
</evidence>
<sequence length="953" mass="108180">MPLDKILSSLRIRTRLIYTFSLLTVFSLILCGSTIYPLVRSAVQENIEKELTNTTRAMVNMVQAAVDVSVRNHLRAVAEKNLEIITTLYNQYKSGEISEETAKDTAKKLLLGQKIGNTGYIYCLNSAGEIVVHPKNSLIGTDVTNFEFVRKQLENKTGYIEYDWANPGENEIQPKALFMSYFEPWDWIISASSYRNEFDSLVKAEDFRERISAISLGKTGYVFILGPGGETVVHPWVTEPVDNYSDILGQRFLKDIYNKKTGKITYQWKDKDSNKSREKIAVFQDLPEMNWVVAASMYTDEVYEPLDSIIYFVLFSIIVALLLSIPLSAYISNSITIPVDRLVNNFAQVAMGHLETRSKNQSPDEIGILSRRFNEFMDELQGIKCNLNTEVAIRQKSEYQRRLFEEVFNNALEGITITDLNGVIINANPAFTTITGYDVKEVIGKNPSVLKSEKHSKEFYKNMWKDIREKGHWVGEIWNRRKNGESYPELLSISAIHGASGETTHYVAVFHDITEMKSKEEQLKYQAHHDALTGLPNRILLHDRISMAISRAKRMEKKLALFYIDLDNFKTINDSLGHALGDKLLQKATARISRILRSQDTLARLGGDEFVIMVEDISDEFHLIAQAERLLTAFSSPFELDGHELHVTTSIGITLFPDDGEDSGTLIKNADMAMYQAKAEGRNDYHMFRQEMHDRVERRLKIETALRQAVTRDEFVVFYQPKVDIKSGRIYGLEALIRWMRPGNEIVSPAEFIPLAEETGLIIDIGRYVIETACINRKTINDETGQDLIISINVSGRQLKEPELLKDIKDIVATSGCIPEKMELEITESMLMEDVEATVATLDEIAALGFALSIDDFGTGYSSLAYLKKFPINTLKIDRSFIMDITDDKEDARIVQTIIDMSKNLGLEVVAEGVETIEQSQMLKKAGCTKIQGYLYAKPMPLDELIPFLKNWK</sequence>
<evidence type="ECO:0000256" key="4">
    <source>
        <dbReference type="ARBA" id="ARBA00022989"/>
    </source>
</evidence>
<evidence type="ECO:0000259" key="11">
    <source>
        <dbReference type="PROSITE" id="PS50885"/>
    </source>
</evidence>
<evidence type="ECO:0000259" key="9">
    <source>
        <dbReference type="PROSITE" id="PS50113"/>
    </source>
</evidence>
<dbReference type="InterPro" id="IPR003660">
    <property type="entry name" value="HAMP_dom"/>
</dbReference>
<dbReference type="CDD" id="cd06225">
    <property type="entry name" value="HAMP"/>
    <property type="match status" value="1"/>
</dbReference>
<reference evidence="13 14" key="1">
    <citation type="submission" date="2012-10" db="EMBL/GenBank/DDBJ databases">
        <authorList>
            <person name="Genoscope - CEA"/>
        </authorList>
    </citation>
    <scope>NUCLEOTIDE SEQUENCE [LARGE SCALE GENOMIC DNA]</scope>
    <source>
        <strain evidence="14">AM13 / DSM 14728</strain>
    </source>
</reference>
<keyword evidence="5 7" id="KW-0472">Membrane</keyword>
<dbReference type="PROSITE" id="PS50112">
    <property type="entry name" value="PAS"/>
    <property type="match status" value="1"/>
</dbReference>
<dbReference type="GO" id="GO:0071732">
    <property type="term" value="P:cellular response to nitric oxide"/>
    <property type="evidence" value="ECO:0007669"/>
    <property type="project" value="UniProtKB-ARBA"/>
</dbReference>
<evidence type="ECO:0000256" key="5">
    <source>
        <dbReference type="ARBA" id="ARBA00023136"/>
    </source>
</evidence>
<dbReference type="InterPro" id="IPR033480">
    <property type="entry name" value="sCache_2"/>
</dbReference>
<dbReference type="SMART" id="SM00086">
    <property type="entry name" value="PAC"/>
    <property type="match status" value="1"/>
</dbReference>
<organism evidence="13 14">
    <name type="scientific">Maridesulfovibrio hydrothermalis AM13 = DSM 14728</name>
    <dbReference type="NCBI Taxonomy" id="1121451"/>
    <lineage>
        <taxon>Bacteria</taxon>
        <taxon>Pseudomonadati</taxon>
        <taxon>Thermodesulfobacteriota</taxon>
        <taxon>Desulfovibrionia</taxon>
        <taxon>Desulfovibrionales</taxon>
        <taxon>Desulfovibrionaceae</taxon>
        <taxon>Maridesulfovibrio</taxon>
    </lineage>
</organism>
<dbReference type="PROSITE" id="PS50887">
    <property type="entry name" value="GGDEF"/>
    <property type="match status" value="1"/>
</dbReference>
<dbReference type="RefSeq" id="WP_015337627.1">
    <property type="nucleotide sequence ID" value="NC_020055.1"/>
</dbReference>
<dbReference type="CDD" id="cd01949">
    <property type="entry name" value="GGDEF"/>
    <property type="match status" value="1"/>
</dbReference>
<dbReference type="KEGG" id="dhy:DESAM_22762"/>
<dbReference type="InterPro" id="IPR043128">
    <property type="entry name" value="Rev_trsase/Diguanyl_cyclase"/>
</dbReference>
<dbReference type="GO" id="GO:0071111">
    <property type="term" value="F:cyclic-guanylate-specific phosphodiesterase activity"/>
    <property type="evidence" value="ECO:0007669"/>
    <property type="project" value="UniProtKB-EC"/>
</dbReference>
<feature type="transmembrane region" description="Helical" evidence="7">
    <location>
        <begin position="309"/>
        <end position="331"/>
    </location>
</feature>
<dbReference type="HOGENOM" id="CLU_000445_70_44_7"/>
<dbReference type="InterPro" id="IPR000160">
    <property type="entry name" value="GGDEF_dom"/>
</dbReference>
<keyword evidence="14" id="KW-1185">Reference proteome</keyword>
<dbReference type="EMBL" id="FO203522">
    <property type="protein sequence ID" value="CCO25029.1"/>
    <property type="molecule type" value="Genomic_DNA"/>
</dbReference>
<dbReference type="SMART" id="SM01049">
    <property type="entry name" value="Cache_2"/>
    <property type="match status" value="1"/>
</dbReference>
<evidence type="ECO:0000313" key="13">
    <source>
        <dbReference type="EMBL" id="CCO25029.1"/>
    </source>
</evidence>
<dbReference type="SUPFAM" id="SSF141868">
    <property type="entry name" value="EAL domain-like"/>
    <property type="match status" value="1"/>
</dbReference>
<evidence type="ECO:0000256" key="2">
    <source>
        <dbReference type="ARBA" id="ARBA00022475"/>
    </source>
</evidence>
<keyword evidence="4 7" id="KW-1133">Transmembrane helix</keyword>
<dbReference type="InterPro" id="IPR000014">
    <property type="entry name" value="PAS"/>
</dbReference>
<feature type="domain" description="HAMP" evidence="11">
    <location>
        <begin position="333"/>
        <end position="385"/>
    </location>
</feature>